<evidence type="ECO:0000256" key="5">
    <source>
        <dbReference type="ARBA" id="ARBA00021006"/>
    </source>
</evidence>
<evidence type="ECO:0000259" key="19">
    <source>
        <dbReference type="Pfam" id="PF01059"/>
    </source>
</evidence>
<feature type="transmembrane region" description="Helical" evidence="17">
    <location>
        <begin position="216"/>
        <end position="239"/>
    </location>
</feature>
<name>H9A9J1_9HYME</name>
<feature type="transmembrane region" description="Helical" evidence="17">
    <location>
        <begin position="421"/>
        <end position="438"/>
    </location>
</feature>
<dbReference type="GO" id="GO:0008137">
    <property type="term" value="F:NADH dehydrogenase (ubiquinone) activity"/>
    <property type="evidence" value="ECO:0007669"/>
    <property type="project" value="UniProtKB-UniRule"/>
</dbReference>
<evidence type="ECO:0000256" key="13">
    <source>
        <dbReference type="ARBA" id="ARBA00023075"/>
    </source>
</evidence>
<dbReference type="GO" id="GO:0015990">
    <property type="term" value="P:electron transport coupled proton transport"/>
    <property type="evidence" value="ECO:0007669"/>
    <property type="project" value="TreeGrafter"/>
</dbReference>
<evidence type="ECO:0000256" key="15">
    <source>
        <dbReference type="ARBA" id="ARBA00023136"/>
    </source>
</evidence>
<feature type="domain" description="NADH:ubiquinone oxidoreductase chain 4 N-terminal" evidence="19">
    <location>
        <begin position="1"/>
        <end position="101"/>
    </location>
</feature>
<keyword evidence="10 17" id="KW-0249">Electron transport</keyword>
<dbReference type="Pfam" id="PF01059">
    <property type="entry name" value="Oxidored_q5_N"/>
    <property type="match status" value="1"/>
</dbReference>
<feature type="transmembrane region" description="Helical" evidence="17">
    <location>
        <begin position="180"/>
        <end position="204"/>
    </location>
</feature>
<dbReference type="EC" id="7.1.1.2" evidence="4 17"/>
<proteinExistence type="inferred from homology"/>
<evidence type="ECO:0000313" key="21">
    <source>
        <dbReference type="EMBL" id="QNV11910.1"/>
    </source>
</evidence>
<keyword evidence="7 17" id="KW-0679">Respiratory chain</keyword>
<keyword evidence="8 17" id="KW-0812">Transmembrane</keyword>
<comment type="function">
    <text evidence="1">Core subunit of the mitochondrial membrane respiratory chain NADH dehydrogenase (Complex I) that is believed to belong to the minimal assembly required for catalysis. Complex I functions in the transfer of electrons from NADH to the respiratory chain. The immediate electron acceptor for the enzyme is believed to be ubiquinone.</text>
</comment>
<feature type="transmembrane region" description="Helical" evidence="17">
    <location>
        <begin position="245"/>
        <end position="263"/>
    </location>
</feature>
<dbReference type="GO" id="GO:0048039">
    <property type="term" value="F:ubiquinone binding"/>
    <property type="evidence" value="ECO:0007669"/>
    <property type="project" value="TreeGrafter"/>
</dbReference>
<sequence length="439" mass="51864">MMKFFFMIIFFIVFLNFEFKKFMNQNLIFLMSFMFLFMNFGIKMKFYMISYLFGLDKYSYGLILLVFWIFGLLFLSLSFNMIEMKFCMFLLNFLMLILMICFSSLNYFLFYLYFEVSLIPTFIMIVYWGLMSERLSACYYMFFYTMMFSLFLLILMFKINKMYGTFCLFLLFFNSIKMKGLYYLIFMMSFLVKIPMFMLHSWLLKAHVEAPLFGSMVLASLLLKLGGYGILRFLMINYLIEFNNLIISISLYGCLILSITCINQVDLKVLVAYSSIVHMGLMLGGMMTLFKLGILGGYLMMISHGLCSSGMFYMVNVNYERLNSRLILINKGILLLMPSMGMWWFLMCSSNMAAPFSLNLISEIMLISSLLIYEMSLIFILFFICLLSFFYSLNLFSFIFHGMSMKTLMFNSGKINEFLSLLLHWLPLNLFIFNLSFLM</sequence>
<evidence type="ECO:0000256" key="17">
    <source>
        <dbReference type="RuleBase" id="RU003297"/>
    </source>
</evidence>
<geneLocation type="mitochondrion" evidence="20"/>
<feature type="transmembrane region" description="Helical" evidence="17">
    <location>
        <begin position="27"/>
        <end position="46"/>
    </location>
</feature>
<evidence type="ECO:0000256" key="4">
    <source>
        <dbReference type="ARBA" id="ARBA00012944"/>
    </source>
</evidence>
<comment type="subcellular location">
    <subcellularLocation>
        <location evidence="2 17">Mitochondrion membrane</location>
        <topology evidence="2 17">Multi-pass membrane protein</topology>
    </subcellularLocation>
</comment>
<evidence type="ECO:0000256" key="2">
    <source>
        <dbReference type="ARBA" id="ARBA00004225"/>
    </source>
</evidence>
<dbReference type="InterPro" id="IPR001750">
    <property type="entry name" value="ND/Mrp_TM"/>
</dbReference>
<dbReference type="GeneID" id="11946028"/>
<dbReference type="PRINTS" id="PR01437">
    <property type="entry name" value="NUOXDRDTASE4"/>
</dbReference>
<keyword evidence="9" id="KW-1278">Translocase</keyword>
<dbReference type="GO" id="GO:0031966">
    <property type="term" value="C:mitochondrial membrane"/>
    <property type="evidence" value="ECO:0007669"/>
    <property type="project" value="UniProtKB-SubCell"/>
</dbReference>
<dbReference type="GO" id="GO:0003954">
    <property type="term" value="F:NADH dehydrogenase activity"/>
    <property type="evidence" value="ECO:0007669"/>
    <property type="project" value="TreeGrafter"/>
</dbReference>
<comment type="function">
    <text evidence="17">Core subunit of the mitochondrial membrane respiratory chain NADH dehydrogenase (Complex I) which catalyzes electron transfer from NADH through the respiratory chain, using ubiquinone as an electron acceptor. Essential for the catalytic activity and assembly of complex I.</text>
</comment>
<dbReference type="PANTHER" id="PTHR43507">
    <property type="entry name" value="NADH-UBIQUINONE OXIDOREDUCTASE CHAIN 4"/>
    <property type="match status" value="1"/>
</dbReference>
<feature type="transmembrane region" description="Helical" evidence="17">
    <location>
        <begin position="327"/>
        <end position="346"/>
    </location>
</feature>
<feature type="transmembrane region" description="Helical" evidence="17">
    <location>
        <begin position="111"/>
        <end position="130"/>
    </location>
</feature>
<dbReference type="EMBL" id="MT862413">
    <property type="protein sequence ID" value="QNV11910.1"/>
    <property type="molecule type" value="Genomic_DNA"/>
</dbReference>
<keyword evidence="11 17" id="KW-1133">Transmembrane helix</keyword>
<dbReference type="RefSeq" id="YP_005353016.1">
    <property type="nucleotide sequence ID" value="NC_017007.1"/>
</dbReference>
<dbReference type="AlphaFoldDB" id="H9A9J1"/>
<accession>H9A9J1</accession>
<evidence type="ECO:0000256" key="12">
    <source>
        <dbReference type="ARBA" id="ARBA00023027"/>
    </source>
</evidence>
<feature type="transmembrane region" description="Helical" evidence="17">
    <location>
        <begin position="58"/>
        <end position="79"/>
    </location>
</feature>
<evidence type="ECO:0000256" key="7">
    <source>
        <dbReference type="ARBA" id="ARBA00022660"/>
    </source>
</evidence>
<feature type="transmembrane region" description="Helical" evidence="17">
    <location>
        <begin position="86"/>
        <end position="105"/>
    </location>
</feature>
<keyword evidence="13 17" id="KW-0830">Ubiquinone</keyword>
<dbReference type="InterPro" id="IPR000260">
    <property type="entry name" value="NADH4_N"/>
</dbReference>
<protein>
    <recommendedName>
        <fullName evidence="5 17">NADH-ubiquinone oxidoreductase chain 4</fullName>
        <ecNumber evidence="4 17">7.1.1.2</ecNumber>
    </recommendedName>
</protein>
<dbReference type="PANTHER" id="PTHR43507:SF20">
    <property type="entry name" value="NADH-UBIQUINONE OXIDOREDUCTASE CHAIN 4"/>
    <property type="match status" value="1"/>
</dbReference>
<comment type="similarity">
    <text evidence="3 17">Belongs to the complex I subunit 4 family.</text>
</comment>
<evidence type="ECO:0000256" key="9">
    <source>
        <dbReference type="ARBA" id="ARBA00022967"/>
    </source>
</evidence>
<feature type="transmembrane region" description="Helical" evidence="17">
    <location>
        <begin position="380"/>
        <end position="401"/>
    </location>
</feature>
<evidence type="ECO:0000259" key="18">
    <source>
        <dbReference type="Pfam" id="PF00361"/>
    </source>
</evidence>
<evidence type="ECO:0000256" key="16">
    <source>
        <dbReference type="ARBA" id="ARBA00049551"/>
    </source>
</evidence>
<dbReference type="InterPro" id="IPR003918">
    <property type="entry name" value="NADH_UbQ_OxRdtase"/>
</dbReference>
<keyword evidence="14 17" id="KW-0496">Mitochondrion</keyword>
<keyword evidence="12 17" id="KW-0520">NAD</keyword>
<reference evidence="21" key="2">
    <citation type="submission" date="2020-08" db="EMBL/GenBank/DDBJ databases">
        <title>DNAmark Project.</title>
        <authorList>
            <person name="Leerhoei F."/>
        </authorList>
    </citation>
    <scope>NUCLEOTIDE SEQUENCE</scope>
    <source>
        <strain evidence="21">DM731</strain>
    </source>
</reference>
<evidence type="ECO:0000256" key="14">
    <source>
        <dbReference type="ARBA" id="ARBA00023128"/>
    </source>
</evidence>
<keyword evidence="6 17" id="KW-0813">Transport</keyword>
<reference evidence="20" key="1">
    <citation type="journal article" date="2012" name="PLoS ONE">
        <title>Accelerated evolution of mitochondrial but not nuclear genomes of hymenoptera: new evidence from crabronid wasps.</title>
        <authorList>
            <person name="Kaltenpoth M."/>
            <person name="Showers Corneli P."/>
            <person name="Dunn D.M."/>
            <person name="Weiss R.B."/>
            <person name="Strohm E."/>
            <person name="Seger J."/>
        </authorList>
    </citation>
    <scope>NUCLEOTIDE SEQUENCE</scope>
</reference>
<evidence type="ECO:0000256" key="10">
    <source>
        <dbReference type="ARBA" id="ARBA00022982"/>
    </source>
</evidence>
<evidence type="ECO:0000256" key="3">
    <source>
        <dbReference type="ARBA" id="ARBA00009025"/>
    </source>
</evidence>
<keyword evidence="15 17" id="KW-0472">Membrane</keyword>
<gene>
    <name evidence="20" type="primary">nad4</name>
    <name evidence="21" type="synonym">ND4</name>
</gene>
<evidence type="ECO:0000256" key="8">
    <source>
        <dbReference type="ARBA" id="ARBA00022692"/>
    </source>
</evidence>
<dbReference type="GO" id="GO:0042773">
    <property type="term" value="P:ATP synthesis coupled electron transport"/>
    <property type="evidence" value="ECO:0007669"/>
    <property type="project" value="InterPro"/>
</dbReference>
<dbReference type="Pfam" id="PF00361">
    <property type="entry name" value="Proton_antipo_M"/>
    <property type="match status" value="1"/>
</dbReference>
<comment type="catalytic activity">
    <reaction evidence="16 17">
        <text>a ubiquinone + NADH + 5 H(+)(in) = a ubiquinol + NAD(+) + 4 H(+)(out)</text>
        <dbReference type="Rhea" id="RHEA:29091"/>
        <dbReference type="Rhea" id="RHEA-COMP:9565"/>
        <dbReference type="Rhea" id="RHEA-COMP:9566"/>
        <dbReference type="ChEBI" id="CHEBI:15378"/>
        <dbReference type="ChEBI" id="CHEBI:16389"/>
        <dbReference type="ChEBI" id="CHEBI:17976"/>
        <dbReference type="ChEBI" id="CHEBI:57540"/>
        <dbReference type="ChEBI" id="CHEBI:57945"/>
        <dbReference type="EC" id="7.1.1.2"/>
    </reaction>
</comment>
<evidence type="ECO:0000256" key="11">
    <source>
        <dbReference type="ARBA" id="ARBA00022989"/>
    </source>
</evidence>
<dbReference type="EMBL" id="JN871914">
    <property type="protein sequence ID" value="AET62616.1"/>
    <property type="molecule type" value="Genomic_DNA"/>
</dbReference>
<evidence type="ECO:0000256" key="6">
    <source>
        <dbReference type="ARBA" id="ARBA00022448"/>
    </source>
</evidence>
<evidence type="ECO:0000256" key="1">
    <source>
        <dbReference type="ARBA" id="ARBA00003257"/>
    </source>
</evidence>
<feature type="domain" description="NADH:quinone oxidoreductase/Mrp antiporter transmembrane" evidence="18">
    <location>
        <begin position="105"/>
        <end position="385"/>
    </location>
</feature>
<organism evidence="20">
    <name type="scientific">Philanthus triangulum</name>
    <name type="common">European beewolf</name>
    <dbReference type="NCBI Taxonomy" id="280486"/>
    <lineage>
        <taxon>Eukaryota</taxon>
        <taxon>Metazoa</taxon>
        <taxon>Ecdysozoa</taxon>
        <taxon>Arthropoda</taxon>
        <taxon>Hexapoda</taxon>
        <taxon>Insecta</taxon>
        <taxon>Pterygota</taxon>
        <taxon>Neoptera</taxon>
        <taxon>Endopterygota</taxon>
        <taxon>Hymenoptera</taxon>
        <taxon>Apocrita</taxon>
        <taxon>Aculeata</taxon>
        <taxon>Apoidea</taxon>
        <taxon>Crabronidae</taxon>
        <taxon>Philanthinae</taxon>
        <taxon>Philanthini</taxon>
        <taxon>Philanthina</taxon>
        <taxon>Philanthus</taxon>
    </lineage>
</organism>
<feature type="transmembrane region" description="Helical" evidence="17">
    <location>
        <begin position="352"/>
        <end position="373"/>
    </location>
</feature>
<feature type="transmembrane region" description="Helical" evidence="17">
    <location>
        <begin position="137"/>
        <end position="160"/>
    </location>
</feature>
<dbReference type="CTD" id="4538"/>
<evidence type="ECO:0000313" key="20">
    <source>
        <dbReference type="EMBL" id="AET62616.1"/>
    </source>
</evidence>